<dbReference type="GO" id="GO:0071973">
    <property type="term" value="P:bacterial-type flagellum-dependent cell motility"/>
    <property type="evidence" value="ECO:0007669"/>
    <property type="project" value="TreeGrafter"/>
</dbReference>
<dbReference type="PANTHER" id="PTHR30288:SF0">
    <property type="entry name" value="FLAGELLAR HOOK-ASSOCIATED PROTEIN 2"/>
    <property type="match status" value="1"/>
</dbReference>
<name>X1VLL0_9ZZZZ</name>
<evidence type="ECO:0000256" key="5">
    <source>
        <dbReference type="ARBA" id="ARBA00033074"/>
    </source>
</evidence>
<sequence>MALSTNLISGLSSGFDWRSMIDQLIAIEHRRVDIVENRKSEYESKLSEWQSFNTKLLALKTASEGLKDAKDFYLYTAGMSTDSSTVDGDDRLSVSTSDTAVPGTYEIVVTDLATAQKLSSNPFTSQTAELGSSYV</sequence>
<comment type="caution">
    <text evidence="8">The sequence shown here is derived from an EMBL/GenBank/DDBJ whole genome shotgun (WGS) entry which is preliminary data.</text>
</comment>
<feature type="domain" description="Flagellar hook-associated protein 2 N-terminal" evidence="7">
    <location>
        <begin position="13"/>
        <end position="116"/>
    </location>
</feature>
<dbReference type="InterPro" id="IPR003481">
    <property type="entry name" value="FliD_N"/>
</dbReference>
<comment type="similarity">
    <text evidence="2">Belongs to the FliD family.</text>
</comment>
<dbReference type="AlphaFoldDB" id="X1VLL0"/>
<dbReference type="Pfam" id="PF02465">
    <property type="entry name" value="FliD_N"/>
    <property type="match status" value="1"/>
</dbReference>
<reference evidence="8" key="1">
    <citation type="journal article" date="2014" name="Front. Microbiol.">
        <title>High frequency of phylogenetically diverse reductive dehalogenase-homologous genes in deep subseafloor sedimentary metagenomes.</title>
        <authorList>
            <person name="Kawai M."/>
            <person name="Futagami T."/>
            <person name="Toyoda A."/>
            <person name="Takaki Y."/>
            <person name="Nishi S."/>
            <person name="Hori S."/>
            <person name="Arai W."/>
            <person name="Tsubouchi T."/>
            <person name="Morono Y."/>
            <person name="Uchiyama I."/>
            <person name="Ito T."/>
            <person name="Fujiyama A."/>
            <person name="Inagaki F."/>
            <person name="Takami H."/>
        </authorList>
    </citation>
    <scope>NUCLEOTIDE SEQUENCE</scope>
    <source>
        <strain evidence="8">Expedition CK06-06</strain>
    </source>
</reference>
<protein>
    <recommendedName>
        <fullName evidence="6">Filament cap protein</fullName>
    </recommendedName>
    <alternativeName>
        <fullName evidence="5">Flagellar cap protein</fullName>
    </alternativeName>
</protein>
<dbReference type="GO" id="GO:0009424">
    <property type="term" value="C:bacterial-type flagellum hook"/>
    <property type="evidence" value="ECO:0007669"/>
    <property type="project" value="InterPro"/>
</dbReference>
<evidence type="ECO:0000256" key="3">
    <source>
        <dbReference type="ARBA" id="ARBA00011255"/>
    </source>
</evidence>
<comment type="subunit">
    <text evidence="3">Homopentamer.</text>
</comment>
<dbReference type="InterPro" id="IPR040026">
    <property type="entry name" value="FliD"/>
</dbReference>
<proteinExistence type="inferred from homology"/>
<evidence type="ECO:0000313" key="8">
    <source>
        <dbReference type="EMBL" id="GAJ09200.1"/>
    </source>
</evidence>
<organism evidence="8">
    <name type="scientific">marine sediment metagenome</name>
    <dbReference type="NCBI Taxonomy" id="412755"/>
    <lineage>
        <taxon>unclassified sequences</taxon>
        <taxon>metagenomes</taxon>
        <taxon>ecological metagenomes</taxon>
    </lineage>
</organism>
<comment type="subcellular location">
    <subcellularLocation>
        <location evidence="1">Bacterial flagellum</location>
    </subcellularLocation>
</comment>
<dbReference type="PANTHER" id="PTHR30288">
    <property type="entry name" value="FLAGELLAR CAP/ASSEMBLY PROTEIN FLID"/>
    <property type="match status" value="1"/>
</dbReference>
<evidence type="ECO:0000259" key="7">
    <source>
        <dbReference type="Pfam" id="PF02465"/>
    </source>
</evidence>
<evidence type="ECO:0000256" key="6">
    <source>
        <dbReference type="ARBA" id="ARBA00033192"/>
    </source>
</evidence>
<gene>
    <name evidence="8" type="ORF">S12H4_52594</name>
</gene>
<feature type="non-terminal residue" evidence="8">
    <location>
        <position position="135"/>
    </location>
</feature>
<accession>X1VLL0</accession>
<keyword evidence="4" id="KW-0975">Bacterial flagellum</keyword>
<evidence type="ECO:0000256" key="4">
    <source>
        <dbReference type="ARBA" id="ARBA00023143"/>
    </source>
</evidence>
<evidence type="ECO:0000256" key="1">
    <source>
        <dbReference type="ARBA" id="ARBA00004365"/>
    </source>
</evidence>
<dbReference type="EMBL" id="BARW01033385">
    <property type="protein sequence ID" value="GAJ09200.1"/>
    <property type="molecule type" value="Genomic_DNA"/>
</dbReference>
<dbReference type="GO" id="GO:0009421">
    <property type="term" value="C:bacterial-type flagellum filament cap"/>
    <property type="evidence" value="ECO:0007669"/>
    <property type="project" value="InterPro"/>
</dbReference>
<evidence type="ECO:0000256" key="2">
    <source>
        <dbReference type="ARBA" id="ARBA00009764"/>
    </source>
</evidence>